<dbReference type="Pfam" id="PF01451">
    <property type="entry name" value="LMWPc"/>
    <property type="match status" value="1"/>
</dbReference>
<dbReference type="PRINTS" id="PR00719">
    <property type="entry name" value="LMWPTPASE"/>
</dbReference>
<sequence>MIKVLFVCLGNICRSPVGEAVMRHKVSQAGLSNQIEVASRATSDFNVGKPPYHQTRELLDEKGIDYSGITSEQIKPQDFEAFDYIIGMDEQNIANLKAIAPIEYQDKIVTCLSVLPEAGRPDVPDPYYTGEFEYTYELIDQATDKWLLYIYKILSK</sequence>
<dbReference type="EC" id="3.1.3.48" evidence="2"/>
<comment type="similarity">
    <text evidence="1">Belongs to the low molecular weight phosphotyrosine protein phosphatase family.</text>
</comment>
<dbReference type="Proteomes" id="UP000297725">
    <property type="component" value="Unassembled WGS sequence"/>
</dbReference>
<protein>
    <recommendedName>
        <fullName evidence="2">protein-tyrosine-phosphatase</fullName>
        <ecNumber evidence="2">3.1.3.48</ecNumber>
    </recommendedName>
</protein>
<comment type="catalytic activity">
    <reaction evidence="5">
        <text>O-phospho-L-tyrosyl-[protein] + H2O = L-tyrosyl-[protein] + phosphate</text>
        <dbReference type="Rhea" id="RHEA:10684"/>
        <dbReference type="Rhea" id="RHEA-COMP:10136"/>
        <dbReference type="Rhea" id="RHEA-COMP:20101"/>
        <dbReference type="ChEBI" id="CHEBI:15377"/>
        <dbReference type="ChEBI" id="CHEBI:43474"/>
        <dbReference type="ChEBI" id="CHEBI:46858"/>
        <dbReference type="ChEBI" id="CHEBI:61978"/>
        <dbReference type="EC" id="3.1.3.48"/>
    </reaction>
</comment>
<evidence type="ECO:0000256" key="4">
    <source>
        <dbReference type="ARBA" id="ARBA00022912"/>
    </source>
</evidence>
<evidence type="ECO:0000313" key="11">
    <source>
        <dbReference type="Proteomes" id="UP000297725"/>
    </source>
</evidence>
<proteinExistence type="inferred from homology"/>
<evidence type="ECO:0000256" key="6">
    <source>
        <dbReference type="PIRSR" id="PIRSR617867-1"/>
    </source>
</evidence>
<evidence type="ECO:0000313" key="10">
    <source>
        <dbReference type="Proteomes" id="UP000296883"/>
    </source>
</evidence>
<evidence type="ECO:0000256" key="1">
    <source>
        <dbReference type="ARBA" id="ARBA00011063"/>
    </source>
</evidence>
<evidence type="ECO:0000256" key="5">
    <source>
        <dbReference type="ARBA" id="ARBA00051722"/>
    </source>
</evidence>
<evidence type="ECO:0000256" key="3">
    <source>
        <dbReference type="ARBA" id="ARBA00022801"/>
    </source>
</evidence>
<reference evidence="8 10" key="2">
    <citation type="journal article" date="2020" name="Int. J. Syst. Evol. Microbiol.">
        <title>Vagococcus xieshaowenii sp. nov., isolated from snow finch (Montifringilla taczanowskii) cloacal content.</title>
        <authorList>
            <person name="Ge Y."/>
            <person name="Yang J."/>
            <person name="Lai X.H."/>
            <person name="Zhang G."/>
            <person name="Jin D."/>
            <person name="Lu S."/>
            <person name="Wang B."/>
            <person name="Huang Y."/>
            <person name="Huang Y."/>
            <person name="Ren Z."/>
            <person name="Zhang X."/>
            <person name="Xu J."/>
        </authorList>
    </citation>
    <scope>NUCLEOTIDE SEQUENCE [LARGE SCALE GENOMIC DNA]</scope>
    <source>
        <strain evidence="10">personal::cf-49</strain>
        <strain evidence="8">Personal::cf-49</strain>
    </source>
</reference>
<name>A0AAJ5EG98_9ENTE</name>
<dbReference type="Proteomes" id="UP000296883">
    <property type="component" value="Chromosome"/>
</dbReference>
<dbReference type="CDD" id="cd16343">
    <property type="entry name" value="LMWPTP"/>
    <property type="match status" value="1"/>
</dbReference>
<dbReference type="InterPro" id="IPR023485">
    <property type="entry name" value="Ptyr_pPase"/>
</dbReference>
<accession>A0AAJ5EG98</accession>
<feature type="domain" description="Phosphotyrosine protein phosphatase I" evidence="7">
    <location>
        <begin position="2"/>
        <end position="149"/>
    </location>
</feature>
<dbReference type="PANTHER" id="PTHR11717:SF7">
    <property type="entry name" value="LOW MOLECULAR WEIGHT PHOSPHOTYROSINE PROTEIN PHOSPHATASE"/>
    <property type="match status" value="1"/>
</dbReference>
<keyword evidence="3" id="KW-0378">Hydrolase</keyword>
<dbReference type="SMART" id="SM00226">
    <property type="entry name" value="LMWPc"/>
    <property type="match status" value="1"/>
</dbReference>
<dbReference type="GO" id="GO:0004725">
    <property type="term" value="F:protein tyrosine phosphatase activity"/>
    <property type="evidence" value="ECO:0007669"/>
    <property type="project" value="UniProtKB-EC"/>
</dbReference>
<dbReference type="SUPFAM" id="SSF52788">
    <property type="entry name" value="Phosphotyrosine protein phosphatases I"/>
    <property type="match status" value="1"/>
</dbReference>
<reference evidence="9 11" key="1">
    <citation type="submission" date="2019-03" db="EMBL/GenBank/DDBJ databases">
        <title>Vagococcus sp. was isolated fron gut of Carduelis flavirostris.</title>
        <authorList>
            <person name="Ge Y."/>
        </authorList>
    </citation>
    <scope>NUCLEOTIDE SEQUENCE [LARGE SCALE GENOMIC DNA]</scope>
    <source>
        <strain evidence="9 11">CF-210</strain>
    </source>
</reference>
<organism evidence="9 11">
    <name type="scientific">Vagococcus xieshaowenii</name>
    <dbReference type="NCBI Taxonomy" id="2562451"/>
    <lineage>
        <taxon>Bacteria</taxon>
        <taxon>Bacillati</taxon>
        <taxon>Bacillota</taxon>
        <taxon>Bacilli</taxon>
        <taxon>Lactobacillales</taxon>
        <taxon>Enterococcaceae</taxon>
        <taxon>Vagococcus</taxon>
    </lineage>
</organism>
<evidence type="ECO:0000313" key="8">
    <source>
        <dbReference type="EMBL" id="QCA28961.1"/>
    </source>
</evidence>
<dbReference type="RefSeq" id="WP_135253429.1">
    <property type="nucleotide sequence ID" value="NZ_CP038865.1"/>
</dbReference>
<dbReference type="PANTHER" id="PTHR11717">
    <property type="entry name" value="LOW MOLECULAR WEIGHT PROTEIN TYROSINE PHOSPHATASE"/>
    <property type="match status" value="1"/>
</dbReference>
<evidence type="ECO:0000313" key="9">
    <source>
        <dbReference type="EMBL" id="TFZ43141.1"/>
    </source>
</evidence>
<evidence type="ECO:0000259" key="7">
    <source>
        <dbReference type="SMART" id="SM00226"/>
    </source>
</evidence>
<dbReference type="InterPro" id="IPR050438">
    <property type="entry name" value="LMW_PTPase"/>
</dbReference>
<evidence type="ECO:0000256" key="2">
    <source>
        <dbReference type="ARBA" id="ARBA00013064"/>
    </source>
</evidence>
<dbReference type="InterPro" id="IPR017867">
    <property type="entry name" value="Tyr_phospatase_low_mol_wt"/>
</dbReference>
<dbReference type="InterPro" id="IPR036196">
    <property type="entry name" value="Ptyr_pPase_sf"/>
</dbReference>
<dbReference type="EMBL" id="CP038865">
    <property type="protein sequence ID" value="QCA28961.1"/>
    <property type="molecule type" value="Genomic_DNA"/>
</dbReference>
<feature type="active site" evidence="6">
    <location>
        <position position="14"/>
    </location>
</feature>
<feature type="active site" description="Proton donor" evidence="6">
    <location>
        <position position="125"/>
    </location>
</feature>
<keyword evidence="4" id="KW-0904">Protein phosphatase</keyword>
<keyword evidence="10" id="KW-1185">Reference proteome</keyword>
<dbReference type="Gene3D" id="3.40.50.2300">
    <property type="match status" value="1"/>
</dbReference>
<dbReference type="AlphaFoldDB" id="A0AAJ5EG98"/>
<feature type="active site" description="Nucleophile" evidence="6">
    <location>
        <position position="8"/>
    </location>
</feature>
<gene>
    <name evidence="9" type="ORF">E4031_00810</name>
    <name evidence="8" type="ORF">E4Z98_06385</name>
</gene>
<dbReference type="EMBL" id="SRHU01000005">
    <property type="protein sequence ID" value="TFZ43141.1"/>
    <property type="molecule type" value="Genomic_DNA"/>
</dbReference>